<keyword evidence="3" id="KW-1185">Reference proteome</keyword>
<dbReference type="AlphaFoldDB" id="A0ABC8SRN1"/>
<dbReference type="Pfam" id="PF17778">
    <property type="entry name" value="WHD_BLACT"/>
    <property type="match status" value="1"/>
</dbReference>
<feature type="domain" description="Metallo-beta-lactamase" evidence="1">
    <location>
        <begin position="83"/>
        <end position="249"/>
    </location>
</feature>
<reference evidence="2 3" key="1">
    <citation type="submission" date="2024-02" db="EMBL/GenBank/DDBJ databases">
        <authorList>
            <person name="Vignale AGUSTIN F."/>
            <person name="Sosa J E."/>
            <person name="Modenutti C."/>
        </authorList>
    </citation>
    <scope>NUCLEOTIDE SEQUENCE [LARGE SCALE GENOMIC DNA]</scope>
</reference>
<proteinExistence type="predicted"/>
<gene>
    <name evidence="2" type="ORF">ILEXP_LOCUS28212</name>
</gene>
<dbReference type="InterPro" id="IPR036866">
    <property type="entry name" value="RibonucZ/Hydroxyglut_hydro"/>
</dbReference>
<dbReference type="Gene3D" id="1.10.10.10">
    <property type="entry name" value="Winged helix-like DNA-binding domain superfamily/Winged helix DNA-binding domain"/>
    <property type="match status" value="1"/>
</dbReference>
<sequence>MCIQSCLNWLIEVKPSSDRVGPLVVAGLLNDSMQSDKWKIPPTLNFQEYPPGIKLVPMGSRTGKPFHTTNLVVFAPENNHGNHGDSNYVAHGDALIMDPGCLPEFHGELREIVAALPRKLVVFVTHHHRDHVDGLSVVQKTNPDASLVAHENTVCRIRKDDWSLGCTAISGAEEICIGGQRLRVIFAPGHTDGHMALLHVSTHSVIVGDHCVGQGSAVLDITSGGNMAEYFQTTYNLMELSPHALIPMHGRMNLWPKHKLCEYLKNRRSRESSILKAIEDGAKTLFDVVAHVYSNVDRSLWIHAGSNVRLHVDHLARQDKLPKEFSIQKFQTTCGMHFLSRWTWAFLSASFPFKLHTSRKAKLLGAVAVVGFAVLYSARNKLNSK</sequence>
<comment type="caution">
    <text evidence="2">The sequence shown here is derived from an EMBL/GenBank/DDBJ whole genome shotgun (WGS) entry which is preliminary data.</text>
</comment>
<name>A0ABC8SRN1_9AQUA</name>
<dbReference type="SUPFAM" id="SSF56281">
    <property type="entry name" value="Metallo-hydrolase/oxidoreductase"/>
    <property type="match status" value="1"/>
</dbReference>
<evidence type="ECO:0000259" key="1">
    <source>
        <dbReference type="SMART" id="SM00849"/>
    </source>
</evidence>
<evidence type="ECO:0000313" key="3">
    <source>
        <dbReference type="Proteomes" id="UP001642360"/>
    </source>
</evidence>
<dbReference type="FunFam" id="1.10.10.10:FF:000534">
    <property type="entry name" value="Metallo-hydrolase/oxidoreductase superfamily protein"/>
    <property type="match status" value="1"/>
</dbReference>
<dbReference type="InterPro" id="IPR041516">
    <property type="entry name" value="LACTB2_WH"/>
</dbReference>
<dbReference type="EMBL" id="CAUOFW020003369">
    <property type="protein sequence ID" value="CAK9159518.1"/>
    <property type="molecule type" value="Genomic_DNA"/>
</dbReference>
<organism evidence="2 3">
    <name type="scientific">Ilex paraguariensis</name>
    <name type="common">yerba mate</name>
    <dbReference type="NCBI Taxonomy" id="185542"/>
    <lineage>
        <taxon>Eukaryota</taxon>
        <taxon>Viridiplantae</taxon>
        <taxon>Streptophyta</taxon>
        <taxon>Embryophyta</taxon>
        <taxon>Tracheophyta</taxon>
        <taxon>Spermatophyta</taxon>
        <taxon>Magnoliopsida</taxon>
        <taxon>eudicotyledons</taxon>
        <taxon>Gunneridae</taxon>
        <taxon>Pentapetalae</taxon>
        <taxon>asterids</taxon>
        <taxon>campanulids</taxon>
        <taxon>Aquifoliales</taxon>
        <taxon>Aquifoliaceae</taxon>
        <taxon>Ilex</taxon>
    </lineage>
</organism>
<dbReference type="PANTHER" id="PTHR23131">
    <property type="entry name" value="ENDORIBONUCLEASE LACTB2"/>
    <property type="match status" value="1"/>
</dbReference>
<dbReference type="InterPro" id="IPR001279">
    <property type="entry name" value="Metallo-B-lactamas"/>
</dbReference>
<dbReference type="FunFam" id="3.60.15.10:FF:000032">
    <property type="entry name" value="Metallo-hydrolase/oxidoreductase superfamily protein"/>
    <property type="match status" value="1"/>
</dbReference>
<dbReference type="PANTHER" id="PTHR23131:SF0">
    <property type="entry name" value="ENDORIBONUCLEASE LACTB2"/>
    <property type="match status" value="1"/>
</dbReference>
<dbReference type="InterPro" id="IPR050662">
    <property type="entry name" value="Sec-metab_biosynth-thioest"/>
</dbReference>
<accession>A0ABC8SRN1</accession>
<dbReference type="Proteomes" id="UP001642360">
    <property type="component" value="Unassembled WGS sequence"/>
</dbReference>
<dbReference type="Gene3D" id="3.60.15.10">
    <property type="entry name" value="Ribonuclease Z/Hydroxyacylglutathione hydrolase-like"/>
    <property type="match status" value="1"/>
</dbReference>
<protein>
    <recommendedName>
        <fullName evidence="1">Metallo-beta-lactamase domain-containing protein</fullName>
    </recommendedName>
</protein>
<dbReference type="InterPro" id="IPR036388">
    <property type="entry name" value="WH-like_DNA-bd_sf"/>
</dbReference>
<evidence type="ECO:0000313" key="2">
    <source>
        <dbReference type="EMBL" id="CAK9159518.1"/>
    </source>
</evidence>
<dbReference type="SMART" id="SM00849">
    <property type="entry name" value="Lactamase_B"/>
    <property type="match status" value="1"/>
</dbReference>